<dbReference type="RefSeq" id="WP_152381045.1">
    <property type="nucleotide sequence ID" value="NZ_CP045298.1"/>
</dbReference>
<feature type="compositionally biased region" description="Low complexity" evidence="1">
    <location>
        <begin position="38"/>
        <end position="47"/>
    </location>
</feature>
<sequence>MPNQNQGGSSFTNKGFKANVGNQFKAEFAQDNSVGVVSQKVKQSEQNKIQDNFQTPNEKYDEEFATDQGGTSAVAQKVQNSSRSKIQSNAQTPNQKFDENFNTK</sequence>
<proteinExistence type="predicted"/>
<keyword evidence="3" id="KW-1185">Reference proteome</keyword>
<accession>A0ABU0KYA0</accession>
<evidence type="ECO:0000313" key="3">
    <source>
        <dbReference type="Proteomes" id="UP001242811"/>
    </source>
</evidence>
<name>A0ABU0KYA0_9BACL</name>
<dbReference type="EMBL" id="JAUSWA010000013">
    <property type="protein sequence ID" value="MDQ0494420.1"/>
    <property type="molecule type" value="Genomic_DNA"/>
</dbReference>
<gene>
    <name evidence="2" type="ORF">QOZ95_002583</name>
</gene>
<comment type="caution">
    <text evidence="2">The sequence shown here is derived from an EMBL/GenBank/DDBJ whole genome shotgun (WGS) entry which is preliminary data.</text>
</comment>
<dbReference type="Proteomes" id="UP001242811">
    <property type="component" value="Unassembled WGS sequence"/>
</dbReference>
<feature type="compositionally biased region" description="Polar residues" evidence="1">
    <location>
        <begin position="68"/>
        <end position="95"/>
    </location>
</feature>
<evidence type="ECO:0000313" key="2">
    <source>
        <dbReference type="EMBL" id="MDQ0494420.1"/>
    </source>
</evidence>
<evidence type="ECO:0000256" key="1">
    <source>
        <dbReference type="SAM" id="MobiDB-lite"/>
    </source>
</evidence>
<protein>
    <submittedName>
        <fullName evidence="2">Small acid-soluble spore protein E (Minor gamma-type SASP)</fullName>
    </submittedName>
</protein>
<organism evidence="2 3">
    <name type="scientific">Paenibacillus brasilensis</name>
    <dbReference type="NCBI Taxonomy" id="128574"/>
    <lineage>
        <taxon>Bacteria</taxon>
        <taxon>Bacillati</taxon>
        <taxon>Bacillota</taxon>
        <taxon>Bacilli</taxon>
        <taxon>Bacillales</taxon>
        <taxon>Paenibacillaceae</taxon>
        <taxon>Paenibacillus</taxon>
    </lineage>
</organism>
<reference evidence="2 3" key="1">
    <citation type="submission" date="2023-07" db="EMBL/GenBank/DDBJ databases">
        <title>Genomic Encyclopedia of Type Strains, Phase IV (KMG-IV): sequencing the most valuable type-strain genomes for metagenomic binning, comparative biology and taxonomic classification.</title>
        <authorList>
            <person name="Goeker M."/>
        </authorList>
    </citation>
    <scope>NUCLEOTIDE SEQUENCE [LARGE SCALE GENOMIC DNA]</scope>
    <source>
        <strain evidence="2 3">DSM 14914</strain>
    </source>
</reference>
<feature type="region of interest" description="Disordered" evidence="1">
    <location>
        <begin position="38"/>
        <end position="104"/>
    </location>
</feature>